<dbReference type="AlphaFoldDB" id="A0A8J6NTV9"/>
<proteinExistence type="predicted"/>
<evidence type="ECO:0000313" key="2">
    <source>
        <dbReference type="EMBL" id="MBC8360493.1"/>
    </source>
</evidence>
<dbReference type="SUPFAM" id="SSF143555">
    <property type="entry name" value="FwdE-like"/>
    <property type="match status" value="1"/>
</dbReference>
<dbReference type="InterPro" id="IPR003814">
    <property type="entry name" value="FmdEsu_dom"/>
</dbReference>
<dbReference type="InterPro" id="IPR026328">
    <property type="entry name" value="FmdE"/>
</dbReference>
<evidence type="ECO:0000259" key="1">
    <source>
        <dbReference type="Pfam" id="PF02663"/>
    </source>
</evidence>
<reference evidence="2 3" key="1">
    <citation type="submission" date="2020-08" db="EMBL/GenBank/DDBJ databases">
        <title>Bridging the membrane lipid divide: bacteria of the FCB group superphylum have the potential to synthesize archaeal ether lipids.</title>
        <authorList>
            <person name="Villanueva L."/>
            <person name="Von Meijenfeldt F.A.B."/>
            <person name="Westbye A.B."/>
            <person name="Yadav S."/>
            <person name="Hopmans E.C."/>
            <person name="Dutilh B.E."/>
            <person name="Sinninghe Damste J.S."/>
        </authorList>
    </citation>
    <scope>NUCLEOTIDE SEQUENCE [LARGE SCALE GENOMIC DNA]</scope>
    <source>
        <strain evidence="2">NIOZ-UU30</strain>
    </source>
</reference>
<dbReference type="PANTHER" id="PTHR39418:SF1">
    <property type="entry name" value="DEHYDROGENASE"/>
    <property type="match status" value="1"/>
</dbReference>
<dbReference type="InterPro" id="IPR053194">
    <property type="entry name" value="tRNA_methyltr_O"/>
</dbReference>
<comment type="caution">
    <text evidence="2">The sequence shown here is derived from an EMBL/GenBank/DDBJ whole genome shotgun (WGS) entry which is preliminary data.</text>
</comment>
<sequence length="212" mass="23694">MEKTEKPKFKLPNDLKACIEFHGHLCPGLVYGYMVAKAATELLQLERSRDEEVVAVCENDSCAVDALQIMLGTSTGKGNLILKDYGKNAYTILHRQSKKAYRFARTKTYQYKGGSEKEFNRLDAAISAGTASEQEKWRHKLLKATDLLSKPFDDIFSTKAVECILPPFAPLARSQACAHCGEMTMSTKIMAADNGRRLCIPCFERLRISTTC</sequence>
<accession>A0A8J6NTV9</accession>
<dbReference type="Proteomes" id="UP000603434">
    <property type="component" value="Unassembled WGS sequence"/>
</dbReference>
<feature type="domain" description="Formylmethanofuran dehydrogenase subunit E" evidence="1">
    <location>
        <begin position="21"/>
        <end position="156"/>
    </location>
</feature>
<dbReference type="Pfam" id="PF02663">
    <property type="entry name" value="FmdE"/>
    <property type="match status" value="1"/>
</dbReference>
<protein>
    <submittedName>
        <fullName evidence="2">TraR/DksA C4-type zinc finger protein</fullName>
    </submittedName>
</protein>
<dbReference type="PANTHER" id="PTHR39418">
    <property type="entry name" value="DEHYDROGENASE-RELATED"/>
    <property type="match status" value="1"/>
</dbReference>
<evidence type="ECO:0000313" key="3">
    <source>
        <dbReference type="Proteomes" id="UP000603434"/>
    </source>
</evidence>
<dbReference type="Gene3D" id="3.30.1330.130">
    <property type="match status" value="1"/>
</dbReference>
<dbReference type="PIRSF" id="PIRSF006578">
    <property type="entry name" value="FwdE"/>
    <property type="match status" value="1"/>
</dbReference>
<dbReference type="EMBL" id="JACNJH010000093">
    <property type="protein sequence ID" value="MBC8360493.1"/>
    <property type="molecule type" value="Genomic_DNA"/>
</dbReference>
<gene>
    <name evidence="2" type="ORF">H8E23_03745</name>
</gene>
<name>A0A8J6NTV9_9BACT</name>
<organism evidence="2 3">
    <name type="scientific">Candidatus Desulfatibia profunda</name>
    <dbReference type="NCBI Taxonomy" id="2841695"/>
    <lineage>
        <taxon>Bacteria</taxon>
        <taxon>Pseudomonadati</taxon>
        <taxon>Thermodesulfobacteriota</taxon>
        <taxon>Desulfobacteria</taxon>
        <taxon>Desulfobacterales</taxon>
        <taxon>Desulfobacterales incertae sedis</taxon>
        <taxon>Candidatus Desulfatibia</taxon>
    </lineage>
</organism>